<keyword evidence="3 7" id="KW-0479">Metal-binding</keyword>
<dbReference type="PANTHER" id="PTHR24300">
    <property type="entry name" value="CYTOCHROME P450 508A4-RELATED"/>
    <property type="match status" value="1"/>
</dbReference>
<evidence type="ECO:0000256" key="4">
    <source>
        <dbReference type="ARBA" id="ARBA00023002"/>
    </source>
</evidence>
<feature type="binding site" description="axial binding residue" evidence="7">
    <location>
        <position position="436"/>
    </location>
    <ligand>
        <name>heme</name>
        <dbReference type="ChEBI" id="CHEBI:30413"/>
    </ligand>
    <ligandPart>
        <name>Fe</name>
        <dbReference type="ChEBI" id="CHEBI:18248"/>
    </ligandPart>
</feature>
<dbReference type="PANTHER" id="PTHR24300:SF375">
    <property type="entry name" value="CYTOCHROME P450 FAMILY"/>
    <property type="match status" value="1"/>
</dbReference>
<dbReference type="Gene3D" id="1.10.630.10">
    <property type="entry name" value="Cytochrome P450"/>
    <property type="match status" value="1"/>
</dbReference>
<dbReference type="InterPro" id="IPR001128">
    <property type="entry name" value="Cyt_P450"/>
</dbReference>
<protein>
    <submittedName>
        <fullName evidence="9">Cytochrome P450 2J2</fullName>
    </submittedName>
</protein>
<dbReference type="EMBL" id="MTYJ01000015">
    <property type="protein sequence ID" value="OQV22860.1"/>
    <property type="molecule type" value="Genomic_DNA"/>
</dbReference>
<dbReference type="GO" id="GO:0005506">
    <property type="term" value="F:iron ion binding"/>
    <property type="evidence" value="ECO:0007669"/>
    <property type="project" value="InterPro"/>
</dbReference>
<evidence type="ECO:0000256" key="7">
    <source>
        <dbReference type="PIRSR" id="PIRSR602401-1"/>
    </source>
</evidence>
<reference evidence="10" key="1">
    <citation type="submission" date="2017-01" db="EMBL/GenBank/DDBJ databases">
        <title>Comparative genomics of anhydrobiosis in the tardigrade Hypsibius dujardini.</title>
        <authorList>
            <person name="Yoshida Y."/>
            <person name="Koutsovoulos G."/>
            <person name="Laetsch D."/>
            <person name="Stevens L."/>
            <person name="Kumar S."/>
            <person name="Horikawa D."/>
            <person name="Ishino K."/>
            <person name="Komine S."/>
            <person name="Tomita M."/>
            <person name="Blaxter M."/>
            <person name="Arakawa K."/>
        </authorList>
    </citation>
    <scope>NUCLEOTIDE SEQUENCE [LARGE SCALE GENOMIC DNA]</scope>
    <source>
        <strain evidence="10">Z151</strain>
    </source>
</reference>
<accession>A0A1W0X686</accession>
<organism evidence="9 10">
    <name type="scientific">Hypsibius exemplaris</name>
    <name type="common">Freshwater tardigrade</name>
    <dbReference type="NCBI Taxonomy" id="2072580"/>
    <lineage>
        <taxon>Eukaryota</taxon>
        <taxon>Metazoa</taxon>
        <taxon>Ecdysozoa</taxon>
        <taxon>Tardigrada</taxon>
        <taxon>Eutardigrada</taxon>
        <taxon>Parachela</taxon>
        <taxon>Hypsibioidea</taxon>
        <taxon>Hypsibiidae</taxon>
        <taxon>Hypsibius</taxon>
    </lineage>
</organism>
<evidence type="ECO:0000256" key="8">
    <source>
        <dbReference type="RuleBase" id="RU000461"/>
    </source>
</evidence>
<dbReference type="Proteomes" id="UP000192578">
    <property type="component" value="Unassembled WGS sequence"/>
</dbReference>
<dbReference type="PROSITE" id="PS00086">
    <property type="entry name" value="CYTOCHROME_P450"/>
    <property type="match status" value="1"/>
</dbReference>
<keyword evidence="5 7" id="KW-0408">Iron</keyword>
<comment type="caution">
    <text evidence="9">The sequence shown here is derived from an EMBL/GenBank/DDBJ whole genome shotgun (WGS) entry which is preliminary data.</text>
</comment>
<dbReference type="GO" id="GO:0006805">
    <property type="term" value="P:xenobiotic metabolic process"/>
    <property type="evidence" value="ECO:0007669"/>
    <property type="project" value="TreeGrafter"/>
</dbReference>
<dbReference type="InterPro" id="IPR002401">
    <property type="entry name" value="Cyt_P450_E_grp-I"/>
</dbReference>
<evidence type="ECO:0000256" key="2">
    <source>
        <dbReference type="ARBA" id="ARBA00010617"/>
    </source>
</evidence>
<evidence type="ECO:0000256" key="5">
    <source>
        <dbReference type="ARBA" id="ARBA00023004"/>
    </source>
</evidence>
<sequence>MELLSATFTFLTTILALVYIWAKLYRPKNYPPGPLVIPYLGNLLSFGKQPHIALLKWKEQYGDIYSVYCGRKRIVVLSNFNTLRKVFGDDVSAGRDAHSAIRIDYSTGANMGLVFSQGDLWKTHRRFALSTLRDLGMGKNWLEDTILTEVESICQTLRDTQQQPFDPKVQLTNSVSNVICALIFGKRFPLTDPKFSQLTNMVAEYVDSLGVEPLVKALPFLMWFPNPFRRKTLRARINTVALLEFFKEQADLHDGSVEKQTDAQDYLYAYQAEKEKQTGQTLFHAQQLLASLSDLFAAGTETTSTTTLWAFVFFLENPEIMRKVQEEIDNNTGRERMLTNADRGMLPYTEAVILEVQRCASLVPLAVPHSSREDMTIDGYTIPKDTLLIGNLFSIHRDPRLWENPDQFNPLRFLDENMKLTRPDGFAPFSIGKRACLGEALAKMELFLFIANLLRCFTLELPRVLDFTYFPTFRWLKCRNRIQKLRPLRKVRTTSIWIDWQLKSFFEMLKRTPRVPNHMARPPGKKDPYLNRI</sequence>
<comment type="similarity">
    <text evidence="2 8">Belongs to the cytochrome P450 family.</text>
</comment>
<name>A0A1W0X686_HYPEX</name>
<keyword evidence="7 8" id="KW-0349">Heme</keyword>
<evidence type="ECO:0000313" key="10">
    <source>
        <dbReference type="Proteomes" id="UP000192578"/>
    </source>
</evidence>
<dbReference type="InterPro" id="IPR050182">
    <property type="entry name" value="Cytochrome_P450_fam2"/>
</dbReference>
<dbReference type="PRINTS" id="PR00463">
    <property type="entry name" value="EP450I"/>
</dbReference>
<dbReference type="AlphaFoldDB" id="A0A1W0X686"/>
<evidence type="ECO:0000313" key="9">
    <source>
        <dbReference type="EMBL" id="OQV22860.1"/>
    </source>
</evidence>
<keyword evidence="6 8" id="KW-0503">Monooxygenase</keyword>
<dbReference type="OrthoDB" id="1470350at2759"/>
<dbReference type="GO" id="GO:0016712">
    <property type="term" value="F:oxidoreductase activity, acting on paired donors, with incorporation or reduction of molecular oxygen, reduced flavin or flavoprotein as one donor, and incorporation of one atom of oxygen"/>
    <property type="evidence" value="ECO:0007669"/>
    <property type="project" value="TreeGrafter"/>
</dbReference>
<dbReference type="GO" id="GO:0005737">
    <property type="term" value="C:cytoplasm"/>
    <property type="evidence" value="ECO:0007669"/>
    <property type="project" value="TreeGrafter"/>
</dbReference>
<keyword evidence="10" id="KW-1185">Reference proteome</keyword>
<dbReference type="GO" id="GO:0006082">
    <property type="term" value="P:organic acid metabolic process"/>
    <property type="evidence" value="ECO:0007669"/>
    <property type="project" value="TreeGrafter"/>
</dbReference>
<dbReference type="InterPro" id="IPR017972">
    <property type="entry name" value="Cyt_P450_CS"/>
</dbReference>
<dbReference type="PRINTS" id="PR00385">
    <property type="entry name" value="P450"/>
</dbReference>
<comment type="cofactor">
    <cofactor evidence="1 7">
        <name>heme</name>
        <dbReference type="ChEBI" id="CHEBI:30413"/>
    </cofactor>
</comment>
<evidence type="ECO:0000256" key="6">
    <source>
        <dbReference type="ARBA" id="ARBA00023033"/>
    </source>
</evidence>
<dbReference type="FunFam" id="1.10.630.10:FF:000036">
    <property type="entry name" value="CYtochrome P450 family"/>
    <property type="match status" value="1"/>
</dbReference>
<gene>
    <name evidence="9" type="ORF">BV898_03292</name>
</gene>
<dbReference type="GO" id="GO:0020037">
    <property type="term" value="F:heme binding"/>
    <property type="evidence" value="ECO:0007669"/>
    <property type="project" value="InterPro"/>
</dbReference>
<evidence type="ECO:0000256" key="1">
    <source>
        <dbReference type="ARBA" id="ARBA00001971"/>
    </source>
</evidence>
<dbReference type="SUPFAM" id="SSF48264">
    <property type="entry name" value="Cytochrome P450"/>
    <property type="match status" value="1"/>
</dbReference>
<dbReference type="Pfam" id="PF00067">
    <property type="entry name" value="p450"/>
    <property type="match status" value="1"/>
</dbReference>
<evidence type="ECO:0000256" key="3">
    <source>
        <dbReference type="ARBA" id="ARBA00022723"/>
    </source>
</evidence>
<dbReference type="InterPro" id="IPR036396">
    <property type="entry name" value="Cyt_P450_sf"/>
</dbReference>
<proteinExistence type="inferred from homology"/>
<keyword evidence="4 8" id="KW-0560">Oxidoreductase</keyword>